<name>A0A7X0JVB0_9GAMM</name>
<dbReference type="PANTHER" id="PTHR36504">
    <property type="entry name" value="LIPOPOLYSACCHARIDE EXPORT SYSTEM PROTEIN LPTA"/>
    <property type="match status" value="1"/>
</dbReference>
<dbReference type="GO" id="GO:0015920">
    <property type="term" value="P:lipopolysaccharide transport"/>
    <property type="evidence" value="ECO:0007669"/>
    <property type="project" value="UniProtKB-UniRule"/>
</dbReference>
<reference evidence="6 7" key="1">
    <citation type="submission" date="2020-08" db="EMBL/GenBank/DDBJ databases">
        <title>Genomic Encyclopedia of Type Strains, Phase IV (KMG-IV): sequencing the most valuable type-strain genomes for metagenomic binning, comparative biology and taxonomic classification.</title>
        <authorList>
            <person name="Goeker M."/>
        </authorList>
    </citation>
    <scope>NUCLEOTIDE SEQUENCE [LARGE SCALE GENOMIC DNA]</scope>
    <source>
        <strain evidence="6 7">DSM 22368</strain>
    </source>
</reference>
<evidence type="ECO:0000259" key="5">
    <source>
        <dbReference type="Pfam" id="PF03968"/>
    </source>
</evidence>
<dbReference type="NCBIfam" id="TIGR03002">
    <property type="entry name" value="outer_YhbN_LptA"/>
    <property type="match status" value="1"/>
</dbReference>
<dbReference type="GO" id="GO:0017089">
    <property type="term" value="F:glycolipid transfer activity"/>
    <property type="evidence" value="ECO:0007669"/>
    <property type="project" value="TreeGrafter"/>
</dbReference>
<dbReference type="Proteomes" id="UP000528457">
    <property type="component" value="Unassembled WGS sequence"/>
</dbReference>
<comment type="subcellular location">
    <subcellularLocation>
        <location evidence="4">Periplasm</location>
    </subcellularLocation>
</comment>
<dbReference type="GO" id="GO:0043165">
    <property type="term" value="P:Gram-negative-bacterium-type cell outer membrane assembly"/>
    <property type="evidence" value="ECO:0007669"/>
    <property type="project" value="UniProtKB-UniRule"/>
</dbReference>
<dbReference type="GO" id="GO:0030288">
    <property type="term" value="C:outer membrane-bounded periplasmic space"/>
    <property type="evidence" value="ECO:0007669"/>
    <property type="project" value="TreeGrafter"/>
</dbReference>
<dbReference type="FunCoup" id="A0A7X0JVB0">
    <property type="interactions" value="58"/>
</dbReference>
<evidence type="ECO:0000256" key="3">
    <source>
        <dbReference type="ARBA" id="ARBA00022764"/>
    </source>
</evidence>
<dbReference type="AlphaFoldDB" id="A0A7X0JVB0"/>
<dbReference type="RefSeq" id="WP_166845840.1">
    <property type="nucleotide sequence ID" value="NZ_JAAONY010000002.1"/>
</dbReference>
<dbReference type="InterPro" id="IPR014340">
    <property type="entry name" value="LptA"/>
</dbReference>
<feature type="chain" id="PRO_5031645933" description="Lipopolysaccharide export system protein LptA" evidence="4">
    <location>
        <begin position="27"/>
        <end position="181"/>
    </location>
</feature>
<evidence type="ECO:0000256" key="4">
    <source>
        <dbReference type="HAMAP-Rule" id="MF_01914"/>
    </source>
</evidence>
<feature type="signal peptide" evidence="4">
    <location>
        <begin position="1"/>
        <end position="26"/>
    </location>
</feature>
<dbReference type="HAMAP" id="MF_01914">
    <property type="entry name" value="LPS_assembly_LptA"/>
    <property type="match status" value="1"/>
</dbReference>
<accession>A0A7X0JVB0</accession>
<evidence type="ECO:0000256" key="1">
    <source>
        <dbReference type="ARBA" id="ARBA00022448"/>
    </source>
</evidence>
<keyword evidence="3 4" id="KW-0574">Periplasm</keyword>
<protein>
    <recommendedName>
        <fullName evidence="4">Lipopolysaccharide export system protein LptA</fullName>
    </recommendedName>
</protein>
<dbReference type="InterPro" id="IPR052037">
    <property type="entry name" value="LPS_export_LptA"/>
</dbReference>
<dbReference type="GO" id="GO:0009279">
    <property type="term" value="C:cell outer membrane"/>
    <property type="evidence" value="ECO:0007669"/>
    <property type="project" value="TreeGrafter"/>
</dbReference>
<keyword evidence="1 4" id="KW-0813">Transport</keyword>
<comment type="function">
    <text evidence="4">Involved in the assembly of lipopolysaccharide (LPS). Required for the translocation of LPS from the inner membrane to the outer membrane. May form a bridge between the inner membrane and the outer membrane, via interactions with LptC and LptD, thereby facilitating LPS transfer across the periplasm.</text>
</comment>
<dbReference type="InterPro" id="IPR005653">
    <property type="entry name" value="OstA-like_N"/>
</dbReference>
<dbReference type="GO" id="GO:0001530">
    <property type="term" value="F:lipopolysaccharide binding"/>
    <property type="evidence" value="ECO:0007669"/>
    <property type="project" value="InterPro"/>
</dbReference>
<comment type="subunit">
    <text evidence="4">Component of the lipopolysaccharide transport and assembly complex.</text>
</comment>
<evidence type="ECO:0000313" key="7">
    <source>
        <dbReference type="Proteomes" id="UP000528457"/>
    </source>
</evidence>
<comment type="caution">
    <text evidence="6">The sequence shown here is derived from an EMBL/GenBank/DDBJ whole genome shotgun (WGS) entry which is preliminary data.</text>
</comment>
<organism evidence="6 7">
    <name type="scientific">Pseudoteredinibacter isoporae</name>
    <dbReference type="NCBI Taxonomy" id="570281"/>
    <lineage>
        <taxon>Bacteria</taxon>
        <taxon>Pseudomonadati</taxon>
        <taxon>Pseudomonadota</taxon>
        <taxon>Gammaproteobacteria</taxon>
        <taxon>Cellvibrionales</taxon>
        <taxon>Cellvibrionaceae</taxon>
        <taxon>Pseudoteredinibacter</taxon>
    </lineage>
</organism>
<evidence type="ECO:0000313" key="6">
    <source>
        <dbReference type="EMBL" id="MBB6522464.1"/>
    </source>
</evidence>
<sequence precursor="true">MNLNSKLNRLLLVMAFGLTTSLSAWALPEDARQPIYVDADQAEVDKNKGITIYEGNVIINQGSMKILADKVTIFNQAKKVSRIVAKGKKGQAQYQQQPDAEKDLVIAKADTIEYLVGKETLHLLDNAYLLQDGATMKGHRIDYDVRASMATATGQGNKGDNKPNSRIQVVIPAKQLNREKQ</sequence>
<dbReference type="Pfam" id="PF03968">
    <property type="entry name" value="LptD_N"/>
    <property type="match status" value="1"/>
</dbReference>
<keyword evidence="2 4" id="KW-0732">Signal</keyword>
<dbReference type="PANTHER" id="PTHR36504:SF1">
    <property type="entry name" value="LIPOPOLYSACCHARIDE EXPORT SYSTEM PROTEIN LPTA"/>
    <property type="match status" value="1"/>
</dbReference>
<evidence type="ECO:0000256" key="2">
    <source>
        <dbReference type="ARBA" id="ARBA00022729"/>
    </source>
</evidence>
<keyword evidence="7" id="KW-1185">Reference proteome</keyword>
<gene>
    <name evidence="4" type="primary">lptA</name>
    <name evidence="6" type="ORF">HNR48_002749</name>
</gene>
<feature type="domain" description="Organic solvent tolerance-like N-terminal" evidence="5">
    <location>
        <begin position="36"/>
        <end position="146"/>
    </location>
</feature>
<dbReference type="InParanoid" id="A0A7X0JVB0"/>
<dbReference type="EMBL" id="JACHHT010000002">
    <property type="protein sequence ID" value="MBB6522464.1"/>
    <property type="molecule type" value="Genomic_DNA"/>
</dbReference>
<dbReference type="Gene3D" id="2.60.450.10">
    <property type="entry name" value="Lipopolysaccharide (LPS) transport protein A like domain"/>
    <property type="match status" value="1"/>
</dbReference>
<comment type="similarity">
    <text evidence="4">Belongs to the LptA family.</text>
</comment>
<proteinExistence type="inferred from homology"/>